<evidence type="ECO:0000313" key="2">
    <source>
        <dbReference type="EMBL" id="GLX79718.1"/>
    </source>
</evidence>
<dbReference type="SUPFAM" id="SSF109604">
    <property type="entry name" value="HD-domain/PDEase-like"/>
    <property type="match status" value="1"/>
</dbReference>
<dbReference type="PANTHER" id="PTHR33525:SF3">
    <property type="entry name" value="RIBONUCLEASE Y"/>
    <property type="match status" value="1"/>
</dbReference>
<dbReference type="PANTHER" id="PTHR33525">
    <property type="match status" value="1"/>
</dbReference>
<evidence type="ECO:0000259" key="1">
    <source>
        <dbReference type="PROSITE" id="PS51833"/>
    </source>
</evidence>
<sequence length="488" mass="54786">MNSLNLNTKDQWIEFIAQQELPALTSIARLLEKFENDDVSSLPKLSRAILHDQALSSCVIKVANSSNRIGVSNVTTVSRATVVLGIQTVKNICLTSKIIDGLLKNEELGVPIYNRVKQLMARSFYAGQLAKMMVPEYGDDIQEELYLASMLHNVGETAFWGIGDEINGEMLNYIHLPEKDYQEKCQELLGVTFEELSVGLAKKWRLGELLVKSFDEPEVRTKEMQVIFLATKLSQFIDTPPDSAARFDRVLKEIAALMKINERKLRYQIELTRERSVKLLNSYGASVLIDYLKPIPTLGDFNAASEAALTTAKLSKEAIQLEVIQNLTQLAVTSQDINEFLQTCLIGIAQTLAFDRNCFLFLSKDKSQISCRFSYNCFASKEEYSFATNILHSNNVFRKALLDKKAVLVNSLTDAKARDLVTRDIEEMLSDNKLITAPVCIDDKTIGLICSIKNKVKGDITPQEATIFQLLIQQLNMCLSMVSRRKSG</sequence>
<accession>A0ABQ6GUX1</accession>
<dbReference type="InterPro" id="IPR029016">
    <property type="entry name" value="GAF-like_dom_sf"/>
</dbReference>
<reference evidence="2 3" key="1">
    <citation type="submission" date="2023-03" db="EMBL/GenBank/DDBJ databases">
        <title>Draft genome sequence of Thalassotalea insulae KCTC 62186T.</title>
        <authorList>
            <person name="Sawabe T."/>
        </authorList>
    </citation>
    <scope>NUCLEOTIDE SEQUENCE [LARGE SCALE GENOMIC DNA]</scope>
    <source>
        <strain evidence="2 3">KCTC 62186</strain>
    </source>
</reference>
<protein>
    <submittedName>
        <fullName evidence="2">Signal transduction protein with HDOD/GAF domains</fullName>
    </submittedName>
</protein>
<keyword evidence="3" id="KW-1185">Reference proteome</keyword>
<dbReference type="Gene3D" id="1.10.3210.10">
    <property type="entry name" value="Hypothetical protein af1432"/>
    <property type="match status" value="1"/>
</dbReference>
<evidence type="ECO:0000313" key="3">
    <source>
        <dbReference type="Proteomes" id="UP001157186"/>
    </source>
</evidence>
<gene>
    <name evidence="2" type="ORF">tinsulaeT_30580</name>
</gene>
<dbReference type="InterPro" id="IPR013976">
    <property type="entry name" value="HDOD"/>
</dbReference>
<name>A0ABQ6GUX1_9GAMM</name>
<proteinExistence type="predicted"/>
<dbReference type="InterPro" id="IPR052340">
    <property type="entry name" value="RNase_Y/CdgJ"/>
</dbReference>
<dbReference type="PROSITE" id="PS51833">
    <property type="entry name" value="HDOD"/>
    <property type="match status" value="1"/>
</dbReference>
<dbReference type="SUPFAM" id="SSF55781">
    <property type="entry name" value="GAF domain-like"/>
    <property type="match status" value="1"/>
</dbReference>
<organism evidence="2 3">
    <name type="scientific">Thalassotalea insulae</name>
    <dbReference type="NCBI Taxonomy" id="2056778"/>
    <lineage>
        <taxon>Bacteria</taxon>
        <taxon>Pseudomonadati</taxon>
        <taxon>Pseudomonadota</taxon>
        <taxon>Gammaproteobacteria</taxon>
        <taxon>Alteromonadales</taxon>
        <taxon>Colwelliaceae</taxon>
        <taxon>Thalassotalea</taxon>
    </lineage>
</organism>
<dbReference type="EMBL" id="BSST01000001">
    <property type="protein sequence ID" value="GLX79718.1"/>
    <property type="molecule type" value="Genomic_DNA"/>
</dbReference>
<feature type="domain" description="HDOD" evidence="1">
    <location>
        <begin position="21"/>
        <end position="220"/>
    </location>
</feature>
<dbReference type="Gene3D" id="3.30.450.40">
    <property type="match status" value="1"/>
</dbReference>
<comment type="caution">
    <text evidence="2">The sequence shown here is derived from an EMBL/GenBank/DDBJ whole genome shotgun (WGS) entry which is preliminary data.</text>
</comment>
<dbReference type="Pfam" id="PF08668">
    <property type="entry name" value="HDOD"/>
    <property type="match status" value="1"/>
</dbReference>
<dbReference type="RefSeq" id="WP_284245649.1">
    <property type="nucleotide sequence ID" value="NZ_BSST01000001.1"/>
</dbReference>
<dbReference type="Proteomes" id="UP001157186">
    <property type="component" value="Unassembled WGS sequence"/>
</dbReference>